<protein>
    <recommendedName>
        <fullName evidence="4">KfrA N-terminal DNA-binding domain-containing protein</fullName>
    </recommendedName>
</protein>
<comment type="caution">
    <text evidence="2">The sequence shown here is derived from an EMBL/GenBank/DDBJ whole genome shotgun (WGS) entry which is preliminary data.</text>
</comment>
<keyword evidence="3" id="KW-1185">Reference proteome</keyword>
<evidence type="ECO:0000256" key="1">
    <source>
        <dbReference type="SAM" id="MobiDB-lite"/>
    </source>
</evidence>
<evidence type="ECO:0000313" key="3">
    <source>
        <dbReference type="Proteomes" id="UP000318126"/>
    </source>
</evidence>
<proteinExistence type="predicted"/>
<dbReference type="RefSeq" id="WP_144040273.1">
    <property type="nucleotide sequence ID" value="NZ_BMPL01000010.1"/>
</dbReference>
<dbReference type="OrthoDB" id="6388136at2"/>
<sequence>MSPLEHVLAAAKSVANTGKQPSLALIKTKLGNSIPLPILIQGLQQFKSMSPESIAQIQPPSSPLSQTDNTEESSELDKLKHDFEQLKNAYQQLSIRVTQLEADHKVQK</sequence>
<evidence type="ECO:0008006" key="4">
    <source>
        <dbReference type="Google" id="ProtNLM"/>
    </source>
</evidence>
<evidence type="ECO:0000313" key="2">
    <source>
        <dbReference type="EMBL" id="TRY14388.1"/>
    </source>
</evidence>
<gene>
    <name evidence="2" type="ORF">FN961_10995</name>
</gene>
<dbReference type="Proteomes" id="UP000318126">
    <property type="component" value="Unassembled WGS sequence"/>
</dbReference>
<name>A0A553JPJ5_SHEHA</name>
<reference evidence="3" key="1">
    <citation type="submission" date="2019-07" db="EMBL/GenBank/DDBJ databases">
        <title>Shewanella sp. YLB-08 draft genomic sequence.</title>
        <authorList>
            <person name="Yu L."/>
        </authorList>
    </citation>
    <scope>NUCLEOTIDE SEQUENCE [LARGE SCALE GENOMIC DNA]</scope>
    <source>
        <strain evidence="3">JCM 20706</strain>
    </source>
</reference>
<organism evidence="2 3">
    <name type="scientific">Shewanella hanedai</name>
    <name type="common">Alteromonas hanedai</name>
    <dbReference type="NCBI Taxonomy" id="25"/>
    <lineage>
        <taxon>Bacteria</taxon>
        <taxon>Pseudomonadati</taxon>
        <taxon>Pseudomonadota</taxon>
        <taxon>Gammaproteobacteria</taxon>
        <taxon>Alteromonadales</taxon>
        <taxon>Shewanellaceae</taxon>
        <taxon>Shewanella</taxon>
    </lineage>
</organism>
<dbReference type="EMBL" id="VKGK01000011">
    <property type="protein sequence ID" value="TRY14388.1"/>
    <property type="molecule type" value="Genomic_DNA"/>
</dbReference>
<feature type="region of interest" description="Disordered" evidence="1">
    <location>
        <begin position="52"/>
        <end position="76"/>
    </location>
</feature>
<dbReference type="AlphaFoldDB" id="A0A553JPJ5"/>
<feature type="compositionally biased region" description="Polar residues" evidence="1">
    <location>
        <begin position="52"/>
        <end position="68"/>
    </location>
</feature>
<accession>A0A553JPJ5</accession>